<evidence type="ECO:0000313" key="2">
    <source>
        <dbReference type="Proteomes" id="UP001159363"/>
    </source>
</evidence>
<name>A0ABQ9H109_9NEOP</name>
<gene>
    <name evidence="1" type="ORF">PR048_022355</name>
</gene>
<dbReference type="Proteomes" id="UP001159363">
    <property type="component" value="Chromosome 7"/>
</dbReference>
<reference evidence="1 2" key="1">
    <citation type="submission" date="2023-02" db="EMBL/GenBank/DDBJ databases">
        <title>LHISI_Scaffold_Assembly.</title>
        <authorList>
            <person name="Stuart O.P."/>
            <person name="Cleave R."/>
            <person name="Magrath M.J.L."/>
            <person name="Mikheyev A.S."/>
        </authorList>
    </citation>
    <scope>NUCLEOTIDE SEQUENCE [LARGE SCALE GENOMIC DNA]</scope>
    <source>
        <strain evidence="1">Daus_M_001</strain>
        <tissue evidence="1">Leg muscle</tissue>
    </source>
</reference>
<dbReference type="EMBL" id="JARBHB010000008">
    <property type="protein sequence ID" value="KAJ8877896.1"/>
    <property type="molecule type" value="Genomic_DNA"/>
</dbReference>
<organism evidence="1 2">
    <name type="scientific">Dryococelus australis</name>
    <dbReference type="NCBI Taxonomy" id="614101"/>
    <lineage>
        <taxon>Eukaryota</taxon>
        <taxon>Metazoa</taxon>
        <taxon>Ecdysozoa</taxon>
        <taxon>Arthropoda</taxon>
        <taxon>Hexapoda</taxon>
        <taxon>Insecta</taxon>
        <taxon>Pterygota</taxon>
        <taxon>Neoptera</taxon>
        <taxon>Polyneoptera</taxon>
        <taxon>Phasmatodea</taxon>
        <taxon>Verophasmatodea</taxon>
        <taxon>Anareolatae</taxon>
        <taxon>Phasmatidae</taxon>
        <taxon>Eurycanthinae</taxon>
        <taxon>Dryococelus</taxon>
    </lineage>
</organism>
<comment type="caution">
    <text evidence="1">The sequence shown here is derived from an EMBL/GenBank/DDBJ whole genome shotgun (WGS) entry which is preliminary data.</text>
</comment>
<feature type="non-terminal residue" evidence="1">
    <location>
        <position position="109"/>
    </location>
</feature>
<sequence>MKYYISHLFSENIRLKMASYHLPHKRVCSTYNSDVIDVFPNAAIALRLYLTLPISKSESESTNFDSTMSQGRLNSLAVISSEHVLVDSISFSVLINMFAVKKARKKFIA</sequence>
<proteinExistence type="predicted"/>
<evidence type="ECO:0000313" key="1">
    <source>
        <dbReference type="EMBL" id="KAJ8877896.1"/>
    </source>
</evidence>
<accession>A0ABQ9H109</accession>
<protein>
    <submittedName>
        <fullName evidence="1">Uncharacterized protein</fullName>
    </submittedName>
</protein>
<keyword evidence="2" id="KW-1185">Reference proteome</keyword>